<keyword evidence="2" id="KW-0472">Membrane</keyword>
<feature type="transmembrane region" description="Helical" evidence="2">
    <location>
        <begin position="143"/>
        <end position="167"/>
    </location>
</feature>
<dbReference type="EMBL" id="JBHSDU010000003">
    <property type="protein sequence ID" value="MFC4311147.1"/>
    <property type="molecule type" value="Genomic_DNA"/>
</dbReference>
<keyword evidence="2" id="KW-0812">Transmembrane</keyword>
<accession>A0ABV8SVS4</accession>
<dbReference type="PANTHER" id="PTHR34219:SF4">
    <property type="entry name" value="PEPSY DOMAIN-CONTAINING PROTEIN"/>
    <property type="match status" value="1"/>
</dbReference>
<dbReference type="Proteomes" id="UP001595904">
    <property type="component" value="Unassembled WGS sequence"/>
</dbReference>
<proteinExistence type="predicted"/>
<organism evidence="3 4">
    <name type="scientific">Steroidobacter flavus</name>
    <dbReference type="NCBI Taxonomy" id="1842136"/>
    <lineage>
        <taxon>Bacteria</taxon>
        <taxon>Pseudomonadati</taxon>
        <taxon>Pseudomonadota</taxon>
        <taxon>Gammaproteobacteria</taxon>
        <taxon>Steroidobacterales</taxon>
        <taxon>Steroidobacteraceae</taxon>
        <taxon>Steroidobacter</taxon>
    </lineage>
</organism>
<dbReference type="RefSeq" id="WP_380599228.1">
    <property type="nucleotide sequence ID" value="NZ_JBHSDU010000003.1"/>
</dbReference>
<evidence type="ECO:0000256" key="1">
    <source>
        <dbReference type="SAM" id="MobiDB-lite"/>
    </source>
</evidence>
<feature type="region of interest" description="Disordered" evidence="1">
    <location>
        <begin position="502"/>
        <end position="526"/>
    </location>
</feature>
<comment type="caution">
    <text evidence="3">The sequence shown here is derived from an EMBL/GenBank/DDBJ whole genome shotgun (WGS) entry which is preliminary data.</text>
</comment>
<feature type="transmembrane region" description="Helical" evidence="2">
    <location>
        <begin position="12"/>
        <end position="36"/>
    </location>
</feature>
<dbReference type="PANTHER" id="PTHR34219">
    <property type="entry name" value="IRON-REGULATED INNER MEMBRANE PROTEIN-RELATED"/>
    <property type="match status" value="1"/>
</dbReference>
<name>A0ABV8SVS4_9GAMM</name>
<keyword evidence="2" id="KW-1133">Transmembrane helix</keyword>
<reference evidence="4" key="1">
    <citation type="journal article" date="2019" name="Int. J. Syst. Evol. Microbiol.">
        <title>The Global Catalogue of Microorganisms (GCM) 10K type strain sequencing project: providing services to taxonomists for standard genome sequencing and annotation.</title>
        <authorList>
            <consortium name="The Broad Institute Genomics Platform"/>
            <consortium name="The Broad Institute Genome Sequencing Center for Infectious Disease"/>
            <person name="Wu L."/>
            <person name="Ma J."/>
        </authorList>
    </citation>
    <scope>NUCLEOTIDE SEQUENCE [LARGE SCALE GENOMIC DNA]</scope>
    <source>
        <strain evidence="4">CGMCC 1.10759</strain>
    </source>
</reference>
<feature type="transmembrane region" description="Helical" evidence="2">
    <location>
        <begin position="340"/>
        <end position="362"/>
    </location>
</feature>
<feature type="transmembrane region" description="Helical" evidence="2">
    <location>
        <begin position="188"/>
        <end position="213"/>
    </location>
</feature>
<feature type="transmembrane region" description="Helical" evidence="2">
    <location>
        <begin position="383"/>
        <end position="404"/>
    </location>
</feature>
<sequence length="526" mass="58225">MKEGFRQSMAWLHTWSGLVVGWILFAVFVTGTLSYFRPEISQWMRPELRDVKADADAASKAIATLRERAPNSPRWFISMPEAREPILRVTYRDPNGGEGRKGFKSVLLNPATGEEVTARETRGGDFFYRFHFELSMKPIWGRWVVGFCAMFMFVAIISGVITHKKIFKDFFTFRPKKGQRSWLDAHNAVGVLALPYHVMITYTGLVTLMFLYMPWGVQANYGKDREAFFAEALGIPAEIKPANQPGHLTDIKPLIVAARHHWNGANVGFITIDNPSDANSRIAIRRDNEHRLSTNNQSAVFSGTTGELLSVAGEPAPASQTRAVMFGLHMATFSSTALRWLFALSGLGGILMVASGLVLWSVKRAPERAKLGYTPFGHRLVEVLNIGVITGLPIAIAAFFYANRLLPVELAGRPDWEVRTFFAAWLLSFALPMIRPARAAWTAQFVVGAALFAALPVLNAVTTQTHLGITLAQGNWVYAGFDLTMLGIAALLGLTAWYASRTPTSRKPSKRKAAEPLNLPAEAERA</sequence>
<keyword evidence="4" id="KW-1185">Reference proteome</keyword>
<feature type="transmembrane region" description="Helical" evidence="2">
    <location>
        <begin position="416"/>
        <end position="434"/>
    </location>
</feature>
<protein>
    <submittedName>
        <fullName evidence="3">PepSY-associated TM helix domain-containing protein</fullName>
    </submittedName>
</protein>
<dbReference type="Pfam" id="PF03929">
    <property type="entry name" value="PepSY_TM"/>
    <property type="match status" value="1"/>
</dbReference>
<evidence type="ECO:0000313" key="4">
    <source>
        <dbReference type="Proteomes" id="UP001595904"/>
    </source>
</evidence>
<feature type="transmembrane region" description="Helical" evidence="2">
    <location>
        <begin position="476"/>
        <end position="499"/>
    </location>
</feature>
<feature type="transmembrane region" description="Helical" evidence="2">
    <location>
        <begin position="441"/>
        <end position="461"/>
    </location>
</feature>
<feature type="compositionally biased region" description="Low complexity" evidence="1">
    <location>
        <begin position="515"/>
        <end position="526"/>
    </location>
</feature>
<dbReference type="InterPro" id="IPR005625">
    <property type="entry name" value="PepSY-ass_TM"/>
</dbReference>
<evidence type="ECO:0000313" key="3">
    <source>
        <dbReference type="EMBL" id="MFC4311147.1"/>
    </source>
</evidence>
<evidence type="ECO:0000256" key="2">
    <source>
        <dbReference type="SAM" id="Phobius"/>
    </source>
</evidence>
<gene>
    <name evidence="3" type="ORF">ACFPN2_18765</name>
</gene>